<dbReference type="GO" id="GO:0015171">
    <property type="term" value="F:amino acid transmembrane transporter activity"/>
    <property type="evidence" value="ECO:0007669"/>
    <property type="project" value="TreeGrafter"/>
</dbReference>
<protein>
    <submittedName>
        <fullName evidence="7">Putative amino acid permease YfnA</fullName>
    </submittedName>
</protein>
<feature type="transmembrane region" description="Helical" evidence="6">
    <location>
        <begin position="171"/>
        <end position="192"/>
    </location>
</feature>
<evidence type="ECO:0000256" key="1">
    <source>
        <dbReference type="ARBA" id="ARBA00004141"/>
    </source>
</evidence>
<dbReference type="PANTHER" id="PTHR43243:SF4">
    <property type="entry name" value="CATIONIC AMINO ACID TRANSPORTER 4"/>
    <property type="match status" value="1"/>
</dbReference>
<feature type="transmembrane region" description="Helical" evidence="6">
    <location>
        <begin position="65"/>
        <end position="86"/>
    </location>
</feature>
<keyword evidence="3 6" id="KW-0812">Transmembrane</keyword>
<comment type="subcellular location">
    <subcellularLocation>
        <location evidence="1">Membrane</location>
        <topology evidence="1">Multi-pass membrane protein</topology>
    </subcellularLocation>
</comment>
<feature type="transmembrane region" description="Helical" evidence="6">
    <location>
        <begin position="198"/>
        <end position="218"/>
    </location>
</feature>
<gene>
    <name evidence="7" type="ORF">AX774_g7370</name>
</gene>
<evidence type="ECO:0000313" key="8">
    <source>
        <dbReference type="Proteomes" id="UP000188320"/>
    </source>
</evidence>
<organism evidence="7 8">
    <name type="scientific">Zancudomyces culisetae</name>
    <name type="common">Gut fungus</name>
    <name type="synonym">Smittium culisetae</name>
    <dbReference type="NCBI Taxonomy" id="1213189"/>
    <lineage>
        <taxon>Eukaryota</taxon>
        <taxon>Fungi</taxon>
        <taxon>Fungi incertae sedis</taxon>
        <taxon>Zoopagomycota</taxon>
        <taxon>Kickxellomycotina</taxon>
        <taxon>Harpellomycetes</taxon>
        <taxon>Harpellales</taxon>
        <taxon>Legeriomycetaceae</taxon>
        <taxon>Zancudomyces</taxon>
    </lineage>
</organism>
<feature type="transmembrane region" description="Helical" evidence="6">
    <location>
        <begin position="98"/>
        <end position="116"/>
    </location>
</feature>
<reference evidence="8" key="1">
    <citation type="submission" date="2017-01" db="EMBL/GenBank/DDBJ databases">
        <authorList>
            <person name="Wang Y."/>
            <person name="White M."/>
            <person name="Kvist S."/>
            <person name="Moncalvo J.-M."/>
        </authorList>
    </citation>
    <scope>NUCLEOTIDE SEQUENCE [LARGE SCALE GENOMIC DNA]</scope>
    <source>
        <strain evidence="8">COL-18-3</strain>
    </source>
</reference>
<evidence type="ECO:0000256" key="4">
    <source>
        <dbReference type="ARBA" id="ARBA00022989"/>
    </source>
</evidence>
<feature type="non-terminal residue" evidence="7">
    <location>
        <position position="284"/>
    </location>
</feature>
<dbReference type="Proteomes" id="UP000188320">
    <property type="component" value="Unassembled WGS sequence"/>
</dbReference>
<feature type="transmembrane region" description="Helical" evidence="6">
    <location>
        <begin position="122"/>
        <end position="141"/>
    </location>
</feature>
<feature type="transmembrane region" description="Helical" evidence="6">
    <location>
        <begin position="38"/>
        <end position="59"/>
    </location>
</feature>
<keyword evidence="4 6" id="KW-1133">Transmembrane helix</keyword>
<sequence length="284" mass="30506">MVDFKGLLRRLGRRKNIDLIVQQSAASEMKKILGPVDLVFIGIGCIIGTGIFVLTGVAAKQNAGPGIVISFIIAAVVSALSAFSYSELACMVPISGSAYSYTVATMGELMGWIVGWDLLLEYLVGASTVAVGWSSYMVLFFKDVFDVTLDTKTTGSPIVYSNGNFSIQKDAYINIPAMGIITVITIILLVGIRESSAVNNVLVVIKVIVIFIFIFGAARFVDTKNYKPFVPARVEGKYGISGVIKGAQRVFFAYIGFDAVSTAAQEAKNPQRDMPIGILVSLFV</sequence>
<dbReference type="AlphaFoldDB" id="A0A1R1PE04"/>
<dbReference type="Pfam" id="PF13520">
    <property type="entry name" value="AA_permease_2"/>
    <property type="match status" value="1"/>
</dbReference>
<dbReference type="GO" id="GO:0016020">
    <property type="term" value="C:membrane"/>
    <property type="evidence" value="ECO:0007669"/>
    <property type="project" value="UniProtKB-SubCell"/>
</dbReference>
<keyword evidence="5 6" id="KW-0472">Membrane</keyword>
<evidence type="ECO:0000256" key="3">
    <source>
        <dbReference type="ARBA" id="ARBA00022692"/>
    </source>
</evidence>
<dbReference type="Gene3D" id="1.20.1740.10">
    <property type="entry name" value="Amino acid/polyamine transporter I"/>
    <property type="match status" value="1"/>
</dbReference>
<evidence type="ECO:0000256" key="6">
    <source>
        <dbReference type="SAM" id="Phobius"/>
    </source>
</evidence>
<dbReference type="InterPro" id="IPR002293">
    <property type="entry name" value="AA/rel_permease1"/>
</dbReference>
<evidence type="ECO:0000256" key="5">
    <source>
        <dbReference type="ARBA" id="ARBA00023136"/>
    </source>
</evidence>
<accession>A0A1R1PE04</accession>
<name>A0A1R1PE04_ZANCU</name>
<dbReference type="EMBL" id="LSSK01001628">
    <property type="protein sequence ID" value="OMH79225.1"/>
    <property type="molecule type" value="Genomic_DNA"/>
</dbReference>
<dbReference type="PANTHER" id="PTHR43243">
    <property type="entry name" value="INNER MEMBRANE TRANSPORTER YGJI-RELATED"/>
    <property type="match status" value="1"/>
</dbReference>
<proteinExistence type="predicted"/>
<dbReference type="OrthoDB" id="5982228at2759"/>
<evidence type="ECO:0000313" key="7">
    <source>
        <dbReference type="EMBL" id="OMH79225.1"/>
    </source>
</evidence>
<comment type="caution">
    <text evidence="7">The sequence shown here is derived from an EMBL/GenBank/DDBJ whole genome shotgun (WGS) entry which is preliminary data.</text>
</comment>
<keyword evidence="2" id="KW-0813">Transport</keyword>
<keyword evidence="8" id="KW-1185">Reference proteome</keyword>
<evidence type="ECO:0000256" key="2">
    <source>
        <dbReference type="ARBA" id="ARBA00022448"/>
    </source>
</evidence>